<keyword evidence="4" id="KW-1185">Reference proteome</keyword>
<feature type="compositionally biased region" description="Polar residues" evidence="2">
    <location>
        <begin position="302"/>
        <end position="317"/>
    </location>
</feature>
<dbReference type="EMBL" id="JAUTDP010000007">
    <property type="protein sequence ID" value="KAK3397965.1"/>
    <property type="molecule type" value="Genomic_DNA"/>
</dbReference>
<protein>
    <recommendedName>
        <fullName evidence="5">Zn(2)-C6 fungal-type domain-containing protein</fullName>
    </recommendedName>
</protein>
<reference evidence="3" key="2">
    <citation type="submission" date="2023-07" db="EMBL/GenBank/DDBJ databases">
        <authorList>
            <consortium name="Lawrence Berkeley National Laboratory"/>
            <person name="Haridas S."/>
            <person name="Hensen N."/>
            <person name="Bonometti L."/>
            <person name="Westerberg I."/>
            <person name="Brannstrom I.O."/>
            <person name="Guillou S."/>
            <person name="Cros-Aarteil S."/>
            <person name="Calhoun S."/>
            <person name="Kuo A."/>
            <person name="Mondo S."/>
            <person name="Pangilinan J."/>
            <person name="Riley R."/>
            <person name="LaButti K."/>
            <person name="Andreopoulos B."/>
            <person name="Lipzen A."/>
            <person name="Chen C."/>
            <person name="Yanf M."/>
            <person name="Daum C."/>
            <person name="Ng V."/>
            <person name="Clum A."/>
            <person name="Steindorff A."/>
            <person name="Ohm R."/>
            <person name="Martin F."/>
            <person name="Silar P."/>
            <person name="Natvig D."/>
            <person name="Lalanne C."/>
            <person name="Gautier V."/>
            <person name="Ament-velasquez S.L."/>
            <person name="Kruys A."/>
            <person name="Hutchinson M.I."/>
            <person name="Powell A.J."/>
            <person name="Barry K."/>
            <person name="Miller A.N."/>
            <person name="Grigoriev I.V."/>
            <person name="Debuchy R."/>
            <person name="Gladieux P."/>
            <person name="Thoren M.H."/>
            <person name="Johannesson H."/>
        </authorList>
    </citation>
    <scope>NUCLEOTIDE SEQUENCE</scope>
    <source>
        <strain evidence="3">FGSC 1904</strain>
    </source>
</reference>
<organism evidence="3 4">
    <name type="scientific">Sordaria brevicollis</name>
    <dbReference type="NCBI Taxonomy" id="83679"/>
    <lineage>
        <taxon>Eukaryota</taxon>
        <taxon>Fungi</taxon>
        <taxon>Dikarya</taxon>
        <taxon>Ascomycota</taxon>
        <taxon>Pezizomycotina</taxon>
        <taxon>Sordariomycetes</taxon>
        <taxon>Sordariomycetidae</taxon>
        <taxon>Sordariales</taxon>
        <taxon>Sordariaceae</taxon>
        <taxon>Sordaria</taxon>
    </lineage>
</organism>
<gene>
    <name evidence="3" type="ORF">B0T20DRAFT_236902</name>
</gene>
<feature type="region of interest" description="Disordered" evidence="2">
    <location>
        <begin position="1"/>
        <end position="45"/>
    </location>
</feature>
<name>A0AAE0PEE2_SORBR</name>
<dbReference type="PANTHER" id="PTHR35392">
    <property type="entry name" value="ZN(II)2CYS6 TRANSCRIPTION FACTOR (EUROFUNG)-RELATED-RELATED"/>
    <property type="match status" value="1"/>
</dbReference>
<reference evidence="3" key="1">
    <citation type="journal article" date="2023" name="Mol. Phylogenet. Evol.">
        <title>Genome-scale phylogeny and comparative genomics of the fungal order Sordariales.</title>
        <authorList>
            <person name="Hensen N."/>
            <person name="Bonometti L."/>
            <person name="Westerberg I."/>
            <person name="Brannstrom I.O."/>
            <person name="Guillou S."/>
            <person name="Cros-Aarteil S."/>
            <person name="Calhoun S."/>
            <person name="Haridas S."/>
            <person name="Kuo A."/>
            <person name="Mondo S."/>
            <person name="Pangilinan J."/>
            <person name="Riley R."/>
            <person name="LaButti K."/>
            <person name="Andreopoulos B."/>
            <person name="Lipzen A."/>
            <person name="Chen C."/>
            <person name="Yan M."/>
            <person name="Daum C."/>
            <person name="Ng V."/>
            <person name="Clum A."/>
            <person name="Steindorff A."/>
            <person name="Ohm R.A."/>
            <person name="Martin F."/>
            <person name="Silar P."/>
            <person name="Natvig D.O."/>
            <person name="Lalanne C."/>
            <person name="Gautier V."/>
            <person name="Ament-Velasquez S.L."/>
            <person name="Kruys A."/>
            <person name="Hutchinson M.I."/>
            <person name="Powell A.J."/>
            <person name="Barry K."/>
            <person name="Miller A.N."/>
            <person name="Grigoriev I.V."/>
            <person name="Debuchy R."/>
            <person name="Gladieux P."/>
            <person name="Hiltunen Thoren M."/>
            <person name="Johannesson H."/>
        </authorList>
    </citation>
    <scope>NUCLEOTIDE SEQUENCE</scope>
    <source>
        <strain evidence="3">FGSC 1904</strain>
    </source>
</reference>
<evidence type="ECO:0000313" key="3">
    <source>
        <dbReference type="EMBL" id="KAK3397965.1"/>
    </source>
</evidence>
<feature type="compositionally biased region" description="Polar residues" evidence="2">
    <location>
        <begin position="124"/>
        <end position="134"/>
    </location>
</feature>
<dbReference type="PANTHER" id="PTHR35392:SF3">
    <property type="entry name" value="ZN(2)-C6 FUNGAL-TYPE DOMAIN-CONTAINING PROTEIN"/>
    <property type="match status" value="1"/>
</dbReference>
<feature type="region of interest" description="Disordered" evidence="2">
    <location>
        <begin position="302"/>
        <end position="330"/>
    </location>
</feature>
<evidence type="ECO:0000256" key="1">
    <source>
        <dbReference type="ARBA" id="ARBA00023242"/>
    </source>
</evidence>
<comment type="caution">
    <text evidence="3">The sequence shown here is derived from an EMBL/GenBank/DDBJ whole genome shotgun (WGS) entry which is preliminary data.</text>
</comment>
<dbReference type="GO" id="GO:0008270">
    <property type="term" value="F:zinc ion binding"/>
    <property type="evidence" value="ECO:0007669"/>
    <property type="project" value="InterPro"/>
</dbReference>
<dbReference type="GO" id="GO:0000981">
    <property type="term" value="F:DNA-binding transcription factor activity, RNA polymerase II-specific"/>
    <property type="evidence" value="ECO:0007669"/>
    <property type="project" value="InterPro"/>
</dbReference>
<dbReference type="InterPro" id="IPR001138">
    <property type="entry name" value="Zn2Cys6_DnaBD"/>
</dbReference>
<dbReference type="CDD" id="cd00067">
    <property type="entry name" value="GAL4"/>
    <property type="match status" value="1"/>
</dbReference>
<dbReference type="AlphaFoldDB" id="A0AAE0PEE2"/>
<feature type="region of interest" description="Disordered" evidence="2">
    <location>
        <begin position="113"/>
        <end position="162"/>
    </location>
</feature>
<feature type="compositionally biased region" description="Pro residues" evidence="2">
    <location>
        <begin position="25"/>
        <end position="34"/>
    </location>
</feature>
<evidence type="ECO:0000313" key="4">
    <source>
        <dbReference type="Proteomes" id="UP001281003"/>
    </source>
</evidence>
<dbReference type="InterPro" id="IPR052973">
    <property type="entry name" value="Fungal_sec-metab_reg_TF"/>
</dbReference>
<evidence type="ECO:0000256" key="2">
    <source>
        <dbReference type="SAM" id="MobiDB-lite"/>
    </source>
</evidence>
<keyword evidence="1" id="KW-0539">Nucleus</keyword>
<dbReference type="Proteomes" id="UP001281003">
    <property type="component" value="Unassembled WGS sequence"/>
</dbReference>
<proteinExistence type="predicted"/>
<sequence>MNPNLRKRRVYCPEQSPVEQVLQEFPPPPPPHRSSPPGCFETPPLPQQLNNHLLPVNNNQYILRQAPNIEVTITVSLHDLLNLHRPEHQRQLLERAAPSLDVPVGTLLELTQLQSHSHKRPRLESSSFAMSTPYTDDPSGAHEEGQEKPPPPGGRSNHDLNHESRKSFPAFAAAEPGCFPSGWGSGPLASCLGDYLCQPFSSFIGPSEYSPLPPTTQHEYGGIRPAMVDGVASFQPTTTTVSMSSASVPSDPISLFAGGNGGDHPEIGDPFLASYPPLQPTPLTGAQPLVNREEMIYPTASPIVNNYDGTPDTSRSAAVTGAGVRPPQPHLMSPTVTSLMSSNYAAAELDPSVYGRAGGMPGIHHPQGYVGEPPFGVKNDPMRYEMQQRSTAAFDMFPHSRTISARRGPFKNHDQREQTAHTRKIGSCIRCRMQRIRCNLDPEDEKGPCLGCKKIAANTNKIYRLNCLRWKIMDVKLFKPGQVKDHKWTERWKDSVVDDIGNWASSEVRTIRVTEGYTGKWIELQVRQFEPQPGDSLYRKWVSKNGEVKRARVPAFAIVDMESAKTSFNEYIKRALGNCCTFLLRKQKLLQRTYFLALKVMQDPSTHETERRLIKSTLDLWMSVRLTTKSFEIVGEERLGMPKDIIDDPDSPLCGKIPLPPVMGAQIDSILIHQVQPQLRRDTLEELQKMTQEKKQRTWLTTYLVTFILLHNIALITKHDADYAKKHNMGRRFAREDSVREYNIGANTLLAYFHYCNRAIYPFSAECKDPDLQSLAELDDDAMRFVRETRQLVAEQNWERVLAREEYEDQYYYVSQLYEPNWQPRVMA</sequence>
<evidence type="ECO:0008006" key="5">
    <source>
        <dbReference type="Google" id="ProtNLM"/>
    </source>
</evidence>
<feature type="compositionally biased region" description="Basic residues" evidence="2">
    <location>
        <begin position="1"/>
        <end position="10"/>
    </location>
</feature>
<accession>A0AAE0PEE2</accession>